<reference evidence="2" key="1">
    <citation type="journal article" date="2023" name="Nat. Plants">
        <title>Single-cell RNA sequencing provides a high-resolution roadmap for understanding the multicellular compartmentation of specialized metabolism.</title>
        <authorList>
            <person name="Sun S."/>
            <person name="Shen X."/>
            <person name="Li Y."/>
            <person name="Li Y."/>
            <person name="Wang S."/>
            <person name="Li R."/>
            <person name="Zhang H."/>
            <person name="Shen G."/>
            <person name="Guo B."/>
            <person name="Wei J."/>
            <person name="Xu J."/>
            <person name="St-Pierre B."/>
            <person name="Chen S."/>
            <person name="Sun C."/>
        </authorList>
    </citation>
    <scope>NUCLEOTIDE SEQUENCE [LARGE SCALE GENOMIC DNA]</scope>
</reference>
<evidence type="ECO:0000313" key="2">
    <source>
        <dbReference type="Proteomes" id="UP001060085"/>
    </source>
</evidence>
<proteinExistence type="predicted"/>
<evidence type="ECO:0000313" key="1">
    <source>
        <dbReference type="EMBL" id="KAI5678266.1"/>
    </source>
</evidence>
<protein>
    <submittedName>
        <fullName evidence="1">Uncharacterized protein</fullName>
    </submittedName>
</protein>
<keyword evidence="2" id="KW-1185">Reference proteome</keyword>
<gene>
    <name evidence="1" type="ORF">M9H77_09216</name>
</gene>
<name>A0ACC0C0D4_CATRO</name>
<dbReference type="Proteomes" id="UP001060085">
    <property type="component" value="Linkage Group LG02"/>
</dbReference>
<comment type="caution">
    <text evidence="1">The sequence shown here is derived from an EMBL/GenBank/DDBJ whole genome shotgun (WGS) entry which is preliminary data.</text>
</comment>
<accession>A0ACC0C0D4</accession>
<sequence length="782" mass="88321">MKRSSIDDLEFSDDDELWAKHDFRPSRVLKTESSVDVVQNRSSDDDKAKTYSSAAAPPPIESFAFSRNARAPDTVTMKQSSNCSNGNGNNSDFIQIIDTSSSEENVENLDDDDAELADTRTSKRNNSSRLSRGRRFVVDDDDEEIENEGEGSDIFEEQEEAEQVEEDDVVKKALLKCSQISAELKSELYGTTAGPPCSGYSEVEENSSVRIITQDEVDAACSGEDSMFRPVLKSYQLVGVNFLLLLYRKKIEGAILADEMGLGKTIQAVTYLALLKYLHGDPGPHLIVCPASVLENWERELKKWCPSFSVLQFHGAARSAYSKQLNSLSKAGLPSPFNVILVCYSLFERRSSQQKDDRRILKHWQWSCVLMDEAHALKDKNSYRWKNLMSVARNAKQRLMLTGTPLQNDLHELWSMLEFMMPDLFETGDIDLKKLLNAEDSDLITQIKSILGPFILRRLKSDVMQQLVPKIQKPEFVEMVKEQEDAYKEAIQNYRTISQARISKLSEVNSDNVARILSRRQISNYFHEFRKIANHPLLVRRIYSDDDVVRFAKMLHPKGAFGFECTLDRVIEELKSYNDFSIHRLLLYYGDTHAQGTLSDEHVMASAKCRALADILPALMNEGHRVLIFSQWTSMLDILEWALDVIGVTYSRLDGSTQVTERQTIVDTFNKDTSIFACLLSTRAGGQGLNLTGADTVIIHDIDFNPQIDRQAEDRCHRIGQTKPVTIYRMVTKGTVDENVYQIANRKLTLDAAVLESGIGVESEQVMSDKTMGEILSSLLLG</sequence>
<organism evidence="1 2">
    <name type="scientific">Catharanthus roseus</name>
    <name type="common">Madagascar periwinkle</name>
    <name type="synonym">Vinca rosea</name>
    <dbReference type="NCBI Taxonomy" id="4058"/>
    <lineage>
        <taxon>Eukaryota</taxon>
        <taxon>Viridiplantae</taxon>
        <taxon>Streptophyta</taxon>
        <taxon>Embryophyta</taxon>
        <taxon>Tracheophyta</taxon>
        <taxon>Spermatophyta</taxon>
        <taxon>Magnoliopsida</taxon>
        <taxon>eudicotyledons</taxon>
        <taxon>Gunneridae</taxon>
        <taxon>Pentapetalae</taxon>
        <taxon>asterids</taxon>
        <taxon>lamiids</taxon>
        <taxon>Gentianales</taxon>
        <taxon>Apocynaceae</taxon>
        <taxon>Rauvolfioideae</taxon>
        <taxon>Vinceae</taxon>
        <taxon>Catharanthinae</taxon>
        <taxon>Catharanthus</taxon>
    </lineage>
</organism>
<dbReference type="EMBL" id="CM044702">
    <property type="protein sequence ID" value="KAI5678266.1"/>
    <property type="molecule type" value="Genomic_DNA"/>
</dbReference>